<dbReference type="SFLD" id="SFLDS00003">
    <property type="entry name" value="Haloacid_Dehalogenase"/>
    <property type="match status" value="1"/>
</dbReference>
<dbReference type="InterPro" id="IPR023214">
    <property type="entry name" value="HAD_sf"/>
</dbReference>
<protein>
    <submittedName>
        <fullName evidence="1">HAD family phosphatase</fullName>
    </submittedName>
</protein>
<dbReference type="KEGG" id="hgr:DW355_07735"/>
<dbReference type="OrthoDB" id="9797415at2"/>
<reference evidence="1 2" key="1">
    <citation type="submission" date="2018-07" db="EMBL/GenBank/DDBJ databases">
        <title>Exploring interactions and the metabolic potential of the ultra-small soil bacteria Hylemonella gracilis.</title>
        <authorList>
            <person name="Tyc O."/>
            <person name="Kulkarni P."/>
            <person name="Gawehns F."/>
            <person name="Hundscheid M."/>
            <person name="Zweers H."/>
            <person name="Garbeva P."/>
        </authorList>
    </citation>
    <scope>NUCLEOTIDE SEQUENCE [LARGE SCALE GENOMIC DNA]</scope>
    <source>
        <strain evidence="1 2">NS1</strain>
    </source>
</reference>
<dbReference type="CDD" id="cd02603">
    <property type="entry name" value="HAD_sEH-N_like"/>
    <property type="match status" value="1"/>
</dbReference>
<gene>
    <name evidence="1" type="ORF">DW355_07735</name>
</gene>
<dbReference type="AlphaFoldDB" id="A0A4V1A236"/>
<dbReference type="Gene3D" id="3.40.50.1000">
    <property type="entry name" value="HAD superfamily/HAD-like"/>
    <property type="match status" value="1"/>
</dbReference>
<accession>A0A4V1A236</accession>
<dbReference type="InterPro" id="IPR036412">
    <property type="entry name" value="HAD-like_sf"/>
</dbReference>
<sequence>MNIVFDFGAVLFTWQPAELVRRHFPHLTPTPQAAEALARDLFHHEDWQGFDRGAHALDEAVERISARLALPGDALHAFLAPIGERLAPIDATVALLARLRAQRECDPAGGLRLYFLSNMPAPYARVLERRHDFIGWFDGGIFSGDVQLAKPQPEIYRLLESRYGLEPARTVFIDDMQANVEAARNLGWQAVHCTQPERLDAQLQALLPQRF</sequence>
<dbReference type="EMBL" id="CP031395">
    <property type="protein sequence ID" value="QBK04679.1"/>
    <property type="molecule type" value="Genomic_DNA"/>
</dbReference>
<dbReference type="NCBIfam" id="TIGR01509">
    <property type="entry name" value="HAD-SF-IA-v3"/>
    <property type="match status" value="1"/>
</dbReference>
<dbReference type="SUPFAM" id="SSF56784">
    <property type="entry name" value="HAD-like"/>
    <property type="match status" value="1"/>
</dbReference>
<dbReference type="PANTHER" id="PTHR43611:SF3">
    <property type="entry name" value="FLAVIN MONONUCLEOTIDE HYDROLASE 1, CHLOROPLATIC"/>
    <property type="match status" value="1"/>
</dbReference>
<evidence type="ECO:0000313" key="1">
    <source>
        <dbReference type="EMBL" id="QBK04679.1"/>
    </source>
</evidence>
<dbReference type="InterPro" id="IPR006439">
    <property type="entry name" value="HAD-SF_hydro_IA"/>
</dbReference>
<dbReference type="RefSeq" id="WP_131279008.1">
    <property type="nucleotide sequence ID" value="NZ_CP031395.1"/>
</dbReference>
<dbReference type="SFLD" id="SFLDG01129">
    <property type="entry name" value="C1.5:_HAD__Beta-PGM__Phosphata"/>
    <property type="match status" value="1"/>
</dbReference>
<dbReference type="Pfam" id="PF00702">
    <property type="entry name" value="Hydrolase"/>
    <property type="match status" value="1"/>
</dbReference>
<organism evidence="1 2">
    <name type="scientific">Hylemonella gracilis</name>
    <dbReference type="NCBI Taxonomy" id="80880"/>
    <lineage>
        <taxon>Bacteria</taxon>
        <taxon>Pseudomonadati</taxon>
        <taxon>Pseudomonadota</taxon>
        <taxon>Betaproteobacteria</taxon>
        <taxon>Burkholderiales</taxon>
        <taxon>Comamonadaceae</taxon>
        <taxon>Hylemonella</taxon>
    </lineage>
</organism>
<dbReference type="PANTHER" id="PTHR43611">
    <property type="entry name" value="ALPHA-D-GLUCOSE 1-PHOSPHATE PHOSPHATASE"/>
    <property type="match status" value="1"/>
</dbReference>
<name>A0A4V1A236_9BURK</name>
<dbReference type="Proteomes" id="UP000292939">
    <property type="component" value="Chromosome"/>
</dbReference>
<dbReference type="PRINTS" id="PR00413">
    <property type="entry name" value="HADHALOGNASE"/>
</dbReference>
<evidence type="ECO:0000313" key="2">
    <source>
        <dbReference type="Proteomes" id="UP000292939"/>
    </source>
</evidence>
<proteinExistence type="predicted"/>